<gene>
    <name evidence="2" type="ORF">EYF80_046404</name>
</gene>
<name>A0A4Z2FRB0_9TELE</name>
<accession>A0A4Z2FRB0</accession>
<keyword evidence="3" id="KW-1185">Reference proteome</keyword>
<evidence type="ECO:0000313" key="2">
    <source>
        <dbReference type="EMBL" id="TNN43390.1"/>
    </source>
</evidence>
<dbReference type="AlphaFoldDB" id="A0A4Z2FRB0"/>
<dbReference type="Proteomes" id="UP000314294">
    <property type="component" value="Unassembled WGS sequence"/>
</dbReference>
<comment type="caution">
    <text evidence="2">The sequence shown here is derived from an EMBL/GenBank/DDBJ whole genome shotgun (WGS) entry which is preliminary data.</text>
</comment>
<reference evidence="2 3" key="1">
    <citation type="submission" date="2019-03" db="EMBL/GenBank/DDBJ databases">
        <title>First draft genome of Liparis tanakae, snailfish: a comprehensive survey of snailfish specific genes.</title>
        <authorList>
            <person name="Kim W."/>
            <person name="Song I."/>
            <person name="Jeong J.-H."/>
            <person name="Kim D."/>
            <person name="Kim S."/>
            <person name="Ryu S."/>
            <person name="Song J.Y."/>
            <person name="Lee S.K."/>
        </authorList>
    </citation>
    <scope>NUCLEOTIDE SEQUENCE [LARGE SCALE GENOMIC DNA]</scope>
    <source>
        <tissue evidence="2">Muscle</tissue>
    </source>
</reference>
<sequence>MRTLRCRALQPFEHGGEECNVDIERPRVRRTNRKPEVRFPRRGEVDQQPRRGDRCCSVGVTDAAPVQPRTSDRRVGHPSRGPWVWQPHFAVTSLDVGGGCKAPSRGQGRRAPAAP</sequence>
<organism evidence="2 3">
    <name type="scientific">Liparis tanakae</name>
    <name type="common">Tanaka's snailfish</name>
    <dbReference type="NCBI Taxonomy" id="230148"/>
    <lineage>
        <taxon>Eukaryota</taxon>
        <taxon>Metazoa</taxon>
        <taxon>Chordata</taxon>
        <taxon>Craniata</taxon>
        <taxon>Vertebrata</taxon>
        <taxon>Euteleostomi</taxon>
        <taxon>Actinopterygii</taxon>
        <taxon>Neopterygii</taxon>
        <taxon>Teleostei</taxon>
        <taxon>Neoteleostei</taxon>
        <taxon>Acanthomorphata</taxon>
        <taxon>Eupercaria</taxon>
        <taxon>Perciformes</taxon>
        <taxon>Cottioidei</taxon>
        <taxon>Cottales</taxon>
        <taxon>Liparidae</taxon>
        <taxon>Liparis</taxon>
    </lineage>
</organism>
<protein>
    <submittedName>
        <fullName evidence="2">Uncharacterized protein</fullName>
    </submittedName>
</protein>
<proteinExistence type="predicted"/>
<evidence type="ECO:0000256" key="1">
    <source>
        <dbReference type="SAM" id="MobiDB-lite"/>
    </source>
</evidence>
<dbReference type="EMBL" id="SRLO01000968">
    <property type="protein sequence ID" value="TNN43390.1"/>
    <property type="molecule type" value="Genomic_DNA"/>
</dbReference>
<evidence type="ECO:0000313" key="3">
    <source>
        <dbReference type="Proteomes" id="UP000314294"/>
    </source>
</evidence>
<feature type="region of interest" description="Disordered" evidence="1">
    <location>
        <begin position="96"/>
        <end position="115"/>
    </location>
</feature>